<accession>A0A077W9Y0</accession>
<dbReference type="PANTHER" id="PTHR30468:SF10">
    <property type="entry name" value="TAUD_TFDA-LIKE DOMAIN-CONTAINING PROTEIN"/>
    <property type="match status" value="1"/>
</dbReference>
<feature type="domain" description="TauD/TfdA-like" evidence="6">
    <location>
        <begin position="69"/>
        <end position="325"/>
    </location>
</feature>
<keyword evidence="5" id="KW-0408">Iron</keyword>
<reference evidence="7" key="1">
    <citation type="journal article" date="2014" name="Genome Announc.">
        <title>De novo whole-genome sequence and genome annotation of Lichtheimia ramosa.</title>
        <authorList>
            <person name="Linde J."/>
            <person name="Schwartze V."/>
            <person name="Binder U."/>
            <person name="Lass-Florl C."/>
            <person name="Voigt K."/>
            <person name="Horn F."/>
        </authorList>
    </citation>
    <scope>NUCLEOTIDE SEQUENCE</scope>
    <source>
        <strain evidence="7">JMRC FSU:6197</strain>
    </source>
</reference>
<evidence type="ECO:0000256" key="4">
    <source>
        <dbReference type="ARBA" id="ARBA00023002"/>
    </source>
</evidence>
<evidence type="ECO:0000256" key="5">
    <source>
        <dbReference type="ARBA" id="ARBA00023004"/>
    </source>
</evidence>
<dbReference type="AlphaFoldDB" id="A0A077W9Y0"/>
<evidence type="ECO:0000259" key="6">
    <source>
        <dbReference type="Pfam" id="PF02668"/>
    </source>
</evidence>
<sequence>MPPNTKDTEVDEDLSRITLEELDLKKLVRERGFYGVHPDYPPLEPFEHKDPGHLADPTKASLLNAASKVFDVTPNIGTEIHGIQLSQLSEQQKNDLALLVAERGVVFFREQDLTAKQALEFGRHFGPLHVHNVGPHPPSAPEILTIQVQHDNPKVRERYALRSAGDGWHSDISYELQPAAVGGDTLWASGYTAYDRLSPAWQKFLEGLEAVHSGDVHRETARITGYPLRREAPDNVHPVVRTHPLTGWKSLYVQRGFTRSIVGFTRRESDAVLEFLFNHIESGHDFQVRFKWQEDSIAVWDNRATYHTAINDYFGNGIRHGFRITPTAEKPYFDPNSKSRQQVLDKNK</sequence>
<dbReference type="GO" id="GO:0046872">
    <property type="term" value="F:metal ion binding"/>
    <property type="evidence" value="ECO:0007669"/>
    <property type="project" value="UniProtKB-KW"/>
</dbReference>
<gene>
    <name evidence="7" type="ORF">LRAMOSA06786</name>
</gene>
<dbReference type="InterPro" id="IPR003819">
    <property type="entry name" value="TauD/TfdA-like"/>
</dbReference>
<name>A0A077W9Y0_9FUNG</name>
<keyword evidence="4" id="KW-0560">Oxidoreductase</keyword>
<dbReference type="GO" id="GO:0016706">
    <property type="term" value="F:2-oxoglutarate-dependent dioxygenase activity"/>
    <property type="evidence" value="ECO:0007669"/>
    <property type="project" value="TreeGrafter"/>
</dbReference>
<dbReference type="Pfam" id="PF02668">
    <property type="entry name" value="TauD"/>
    <property type="match status" value="1"/>
</dbReference>
<evidence type="ECO:0000256" key="1">
    <source>
        <dbReference type="ARBA" id="ARBA00005896"/>
    </source>
</evidence>
<evidence type="ECO:0000256" key="3">
    <source>
        <dbReference type="ARBA" id="ARBA00022964"/>
    </source>
</evidence>
<dbReference type="PANTHER" id="PTHR30468">
    <property type="entry name" value="ALPHA-KETOGLUTARATE-DEPENDENT SULFONATE DIOXYGENASE"/>
    <property type="match status" value="1"/>
</dbReference>
<dbReference type="InterPro" id="IPR042098">
    <property type="entry name" value="TauD-like_sf"/>
</dbReference>
<dbReference type="EMBL" id="LK023314">
    <property type="protein sequence ID" value="CDS03831.1"/>
    <property type="molecule type" value="Genomic_DNA"/>
</dbReference>
<dbReference type="FunFam" id="3.60.130.10:FF:000003">
    <property type="entry name" value="Alpha-ketoglutarate-dependent taurine dioxygenase"/>
    <property type="match status" value="1"/>
</dbReference>
<keyword evidence="2" id="KW-0479">Metal-binding</keyword>
<proteinExistence type="inferred from homology"/>
<dbReference type="InterPro" id="IPR051323">
    <property type="entry name" value="AtsK-like"/>
</dbReference>
<organism evidence="7">
    <name type="scientific">Lichtheimia ramosa</name>
    <dbReference type="NCBI Taxonomy" id="688394"/>
    <lineage>
        <taxon>Eukaryota</taxon>
        <taxon>Fungi</taxon>
        <taxon>Fungi incertae sedis</taxon>
        <taxon>Mucoromycota</taxon>
        <taxon>Mucoromycotina</taxon>
        <taxon>Mucoromycetes</taxon>
        <taxon>Mucorales</taxon>
        <taxon>Lichtheimiaceae</taxon>
        <taxon>Lichtheimia</taxon>
    </lineage>
</organism>
<dbReference type="SUPFAM" id="SSF51197">
    <property type="entry name" value="Clavaminate synthase-like"/>
    <property type="match status" value="1"/>
</dbReference>
<keyword evidence="3" id="KW-0223">Dioxygenase</keyword>
<dbReference type="GO" id="GO:0005737">
    <property type="term" value="C:cytoplasm"/>
    <property type="evidence" value="ECO:0007669"/>
    <property type="project" value="TreeGrafter"/>
</dbReference>
<evidence type="ECO:0000313" key="7">
    <source>
        <dbReference type="EMBL" id="CDS03831.1"/>
    </source>
</evidence>
<comment type="similarity">
    <text evidence="1">Belongs to the TfdA dioxygenase family.</text>
</comment>
<evidence type="ECO:0000256" key="2">
    <source>
        <dbReference type="ARBA" id="ARBA00022723"/>
    </source>
</evidence>
<dbReference type="Gene3D" id="3.60.130.10">
    <property type="entry name" value="Clavaminate synthase-like"/>
    <property type="match status" value="1"/>
</dbReference>
<dbReference type="OrthoDB" id="10257314at2759"/>
<protein>
    <recommendedName>
        <fullName evidence="6">TauD/TfdA-like domain-containing protein</fullName>
    </recommendedName>
</protein>